<name>A0A2K2AVY7_POPTR</name>
<dbReference type="EMBL" id="CM009293">
    <property type="protein sequence ID" value="PNT41693.1"/>
    <property type="molecule type" value="Genomic_DNA"/>
</dbReference>
<keyword evidence="1" id="KW-0472">Membrane</keyword>
<keyword evidence="3" id="KW-1185">Reference proteome</keyword>
<protein>
    <submittedName>
        <fullName evidence="2">Uncharacterized protein</fullName>
    </submittedName>
</protein>
<keyword evidence="1" id="KW-1133">Transmembrane helix</keyword>
<organism evidence="2 3">
    <name type="scientific">Populus trichocarpa</name>
    <name type="common">Western balsam poplar</name>
    <name type="synonym">Populus balsamifera subsp. trichocarpa</name>
    <dbReference type="NCBI Taxonomy" id="3694"/>
    <lineage>
        <taxon>Eukaryota</taxon>
        <taxon>Viridiplantae</taxon>
        <taxon>Streptophyta</taxon>
        <taxon>Embryophyta</taxon>
        <taxon>Tracheophyta</taxon>
        <taxon>Spermatophyta</taxon>
        <taxon>Magnoliopsida</taxon>
        <taxon>eudicotyledons</taxon>
        <taxon>Gunneridae</taxon>
        <taxon>Pentapetalae</taxon>
        <taxon>rosids</taxon>
        <taxon>fabids</taxon>
        <taxon>Malpighiales</taxon>
        <taxon>Salicaceae</taxon>
        <taxon>Saliceae</taxon>
        <taxon>Populus</taxon>
    </lineage>
</organism>
<accession>A0A2K2AVY7</accession>
<evidence type="ECO:0000313" key="3">
    <source>
        <dbReference type="Proteomes" id="UP000006729"/>
    </source>
</evidence>
<dbReference type="EMBL" id="CM009293">
    <property type="protein sequence ID" value="PNT41692.1"/>
    <property type="molecule type" value="Genomic_DNA"/>
</dbReference>
<reference evidence="2 3" key="1">
    <citation type="journal article" date="2006" name="Science">
        <title>The genome of black cottonwood, Populus trichocarpa (Torr. &amp; Gray).</title>
        <authorList>
            <person name="Tuskan G.A."/>
            <person name="Difazio S."/>
            <person name="Jansson S."/>
            <person name="Bohlmann J."/>
            <person name="Grigoriev I."/>
            <person name="Hellsten U."/>
            <person name="Putnam N."/>
            <person name="Ralph S."/>
            <person name="Rombauts S."/>
            <person name="Salamov A."/>
            <person name="Schein J."/>
            <person name="Sterck L."/>
            <person name="Aerts A."/>
            <person name="Bhalerao R.R."/>
            <person name="Bhalerao R.P."/>
            <person name="Blaudez D."/>
            <person name="Boerjan W."/>
            <person name="Brun A."/>
            <person name="Brunner A."/>
            <person name="Busov V."/>
            <person name="Campbell M."/>
            <person name="Carlson J."/>
            <person name="Chalot M."/>
            <person name="Chapman J."/>
            <person name="Chen G.L."/>
            <person name="Cooper D."/>
            <person name="Coutinho P.M."/>
            <person name="Couturier J."/>
            <person name="Covert S."/>
            <person name="Cronk Q."/>
            <person name="Cunningham R."/>
            <person name="Davis J."/>
            <person name="Degroeve S."/>
            <person name="Dejardin A."/>
            <person name="Depamphilis C."/>
            <person name="Detter J."/>
            <person name="Dirks B."/>
            <person name="Dubchak I."/>
            <person name="Duplessis S."/>
            <person name="Ehlting J."/>
            <person name="Ellis B."/>
            <person name="Gendler K."/>
            <person name="Goodstein D."/>
            <person name="Gribskov M."/>
            <person name="Grimwood J."/>
            <person name="Groover A."/>
            <person name="Gunter L."/>
            <person name="Hamberger B."/>
            <person name="Heinze B."/>
            <person name="Helariutta Y."/>
            <person name="Henrissat B."/>
            <person name="Holligan D."/>
            <person name="Holt R."/>
            <person name="Huang W."/>
            <person name="Islam-Faridi N."/>
            <person name="Jones S."/>
            <person name="Jones-Rhoades M."/>
            <person name="Jorgensen R."/>
            <person name="Joshi C."/>
            <person name="Kangasjarvi J."/>
            <person name="Karlsson J."/>
            <person name="Kelleher C."/>
            <person name="Kirkpatrick R."/>
            <person name="Kirst M."/>
            <person name="Kohler A."/>
            <person name="Kalluri U."/>
            <person name="Larimer F."/>
            <person name="Leebens-Mack J."/>
            <person name="Leple J.C."/>
            <person name="Locascio P."/>
            <person name="Lou Y."/>
            <person name="Lucas S."/>
            <person name="Martin F."/>
            <person name="Montanini B."/>
            <person name="Napoli C."/>
            <person name="Nelson D.R."/>
            <person name="Nelson C."/>
            <person name="Nieminen K."/>
            <person name="Nilsson O."/>
            <person name="Pereda V."/>
            <person name="Peter G."/>
            <person name="Philippe R."/>
            <person name="Pilate G."/>
            <person name="Poliakov A."/>
            <person name="Razumovskaya J."/>
            <person name="Richardson P."/>
            <person name="Rinaldi C."/>
            <person name="Ritland K."/>
            <person name="Rouze P."/>
            <person name="Ryaboy D."/>
            <person name="Schmutz J."/>
            <person name="Schrader J."/>
            <person name="Segerman B."/>
            <person name="Shin H."/>
            <person name="Siddiqui A."/>
            <person name="Sterky F."/>
            <person name="Terry A."/>
            <person name="Tsai C.J."/>
            <person name="Uberbacher E."/>
            <person name="Unneberg P."/>
            <person name="Vahala J."/>
            <person name="Wall K."/>
            <person name="Wessler S."/>
            <person name="Yang G."/>
            <person name="Yin T."/>
            <person name="Douglas C."/>
            <person name="Marra M."/>
            <person name="Sandberg G."/>
            <person name="Van de Peer Y."/>
            <person name="Rokhsar D."/>
        </authorList>
    </citation>
    <scope>NUCLEOTIDE SEQUENCE [LARGE SCALE GENOMIC DNA]</scope>
    <source>
        <strain evidence="3">cv. Nisqually</strain>
        <strain evidence="2">Nisqually-1</strain>
    </source>
</reference>
<gene>
    <name evidence="2" type="ORF">POPTR_004G170600</name>
</gene>
<proteinExistence type="predicted"/>
<dbReference type="AlphaFoldDB" id="A0A2K2AVY7"/>
<dbReference type="InParanoid" id="A0A2K2AVY7"/>
<evidence type="ECO:0000256" key="1">
    <source>
        <dbReference type="SAM" id="Phobius"/>
    </source>
</evidence>
<feature type="transmembrane region" description="Helical" evidence="1">
    <location>
        <begin position="39"/>
        <end position="58"/>
    </location>
</feature>
<reference evidence="2" key="2">
    <citation type="submission" date="2017-07" db="EMBL/GenBank/DDBJ databases">
        <title>WGS assembly of Populus trichocarpa.</title>
        <authorList>
            <person name="Tuskan G."/>
            <person name="Difazio S."/>
            <person name="Jansson S."/>
            <person name="Bohlmann J."/>
            <person name="Grigoriev I."/>
            <person name="Hellsten U."/>
            <person name="Putnam N."/>
            <person name="Ralph S."/>
            <person name="Rombauts S."/>
            <person name="Salamov A."/>
            <person name="Schein J."/>
            <person name="Sterck L."/>
            <person name="Aerts A."/>
            <person name="Bhalerao R."/>
            <person name="Bhalerao R."/>
            <person name="Blaudez D."/>
            <person name="Boerjan W."/>
            <person name="Brun A."/>
            <person name="Brunner A."/>
            <person name="Busov V."/>
            <person name="Campbell M."/>
            <person name="Carlson J."/>
            <person name="Chalot M."/>
            <person name="Chapman J."/>
            <person name="Chen G."/>
            <person name="Cooper D."/>
            <person name="Coutinho P."/>
            <person name="Couturier J."/>
            <person name="Covert S."/>
            <person name="Cronk Q."/>
            <person name="Cunningham R."/>
            <person name="Davis J."/>
            <person name="Degroeve S."/>
            <person name="Dejardin A."/>
            <person name="Depamphilis C."/>
            <person name="Detter J."/>
            <person name="Dirks B."/>
            <person name="Dubchak I."/>
            <person name="Duplessis S."/>
            <person name="Ehlting J."/>
            <person name="Ellis B."/>
            <person name="Gendler K."/>
            <person name="Goodstein D."/>
            <person name="Gribskov M."/>
            <person name="Grimwood J."/>
            <person name="Groover A."/>
            <person name="Gunter L."/>
            <person name="Hamberger B."/>
            <person name="Heinze B."/>
            <person name="Helariutta Y."/>
            <person name="Henrissat B."/>
            <person name="Holligan D."/>
            <person name="Holt R."/>
            <person name="Huang W."/>
            <person name="Islam-Faridi N."/>
            <person name="Jones S."/>
            <person name="Jones-Rhoades M."/>
            <person name="Jorgensen R."/>
            <person name="Joshi C."/>
            <person name="Kangasjarvi J."/>
            <person name="Karlsson J."/>
            <person name="Kelleher C."/>
            <person name="Kirkpatrick R."/>
            <person name="Kirst M."/>
            <person name="Kohler A."/>
            <person name="Kalluri U."/>
            <person name="Larimer F."/>
            <person name="Leebens-Mack J."/>
            <person name="Leple J."/>
            <person name="Locascio P."/>
            <person name="Lou Y."/>
            <person name="Lucas S."/>
            <person name="Martin F."/>
            <person name="Montanini B."/>
            <person name="Napoli C."/>
            <person name="Nelson D."/>
            <person name="Nelson C."/>
            <person name="Nieminen K."/>
            <person name="Nilsson O."/>
            <person name="Pereda V."/>
            <person name="Peter G."/>
            <person name="Philippe R."/>
            <person name="Pilate G."/>
            <person name="Poliakov A."/>
            <person name="Razumovskaya J."/>
            <person name="Richardson P."/>
            <person name="Rinaldi C."/>
            <person name="Ritland K."/>
            <person name="Rouze P."/>
            <person name="Ryaboy D."/>
            <person name="Schmutz J."/>
            <person name="Schrader J."/>
            <person name="Segerman B."/>
            <person name="Shin H."/>
            <person name="Siddiqui A."/>
            <person name="Sterky F."/>
            <person name="Terry A."/>
            <person name="Tsai C."/>
            <person name="Uberbacher E."/>
            <person name="Unneberg P."/>
            <person name="Vahala J."/>
            <person name="Wall K."/>
            <person name="Wessler S."/>
            <person name="Yang G."/>
            <person name="Yin T."/>
            <person name="Douglas C."/>
            <person name="Marra M."/>
            <person name="Sandberg G."/>
            <person name="Van De Peer Y."/>
            <person name="Rokhsar D."/>
        </authorList>
    </citation>
    <scope>NUCLEOTIDE SEQUENCE</scope>
    <source>
        <strain evidence="2">Nisqually-1</strain>
    </source>
</reference>
<keyword evidence="1" id="KW-0812">Transmembrane</keyword>
<dbReference type="Proteomes" id="UP000006729">
    <property type="component" value="Chromosome 4"/>
</dbReference>
<sequence length="66" mass="7637">MFSKGDARGNYKGGLGIRTAREAIFRWQQKDFFFGMLEFLQTFATTFSSPVFTIILYGQRMMSHTV</sequence>
<evidence type="ECO:0000313" key="2">
    <source>
        <dbReference type="EMBL" id="PNT41692.1"/>
    </source>
</evidence>